<dbReference type="GO" id="GO:0036126">
    <property type="term" value="C:sperm flagellum"/>
    <property type="evidence" value="ECO:0007669"/>
    <property type="project" value="TreeGrafter"/>
</dbReference>
<dbReference type="InterPro" id="IPR033336">
    <property type="entry name" value="SAXO1/2"/>
</dbReference>
<evidence type="ECO:0000256" key="1">
    <source>
        <dbReference type="ARBA" id="ARBA00008738"/>
    </source>
</evidence>
<dbReference type="Pfam" id="PF05217">
    <property type="entry name" value="SAXO1-2"/>
    <property type="match status" value="1"/>
</dbReference>
<dbReference type="GO" id="GO:0005814">
    <property type="term" value="C:centriole"/>
    <property type="evidence" value="ECO:0007669"/>
    <property type="project" value="TreeGrafter"/>
</dbReference>
<evidence type="ECO:0000256" key="2">
    <source>
        <dbReference type="SAM" id="MobiDB-lite"/>
    </source>
</evidence>
<feature type="compositionally biased region" description="Polar residues" evidence="2">
    <location>
        <begin position="418"/>
        <end position="435"/>
    </location>
</feature>
<reference evidence="3" key="1">
    <citation type="submission" date="2021-01" db="EMBL/GenBank/DDBJ databases">
        <title>A chromosome-scale assembly of European eel, Anguilla anguilla.</title>
        <authorList>
            <person name="Henkel C."/>
            <person name="Jong-Raadsen S.A."/>
            <person name="Dufour S."/>
            <person name="Weltzien F.-A."/>
            <person name="Palstra A.P."/>
            <person name="Pelster B."/>
            <person name="Spaink H.P."/>
            <person name="Van Den Thillart G.E."/>
            <person name="Jansen H."/>
            <person name="Zahm M."/>
            <person name="Klopp C."/>
            <person name="Cedric C."/>
            <person name="Louis A."/>
            <person name="Berthelot C."/>
            <person name="Parey E."/>
            <person name="Roest Crollius H."/>
            <person name="Montfort J."/>
            <person name="Robinson-Rechavi M."/>
            <person name="Bucao C."/>
            <person name="Bouchez O."/>
            <person name="Gislard M."/>
            <person name="Lluch J."/>
            <person name="Milhes M."/>
            <person name="Lampietro C."/>
            <person name="Lopez Roques C."/>
            <person name="Donnadieu C."/>
            <person name="Braasch I."/>
            <person name="Desvignes T."/>
            <person name="Postlethwait J."/>
            <person name="Bobe J."/>
            <person name="Guiguen Y."/>
            <person name="Dirks R."/>
        </authorList>
    </citation>
    <scope>NUCLEOTIDE SEQUENCE</scope>
    <source>
        <strain evidence="3">Tag_6206</strain>
        <tissue evidence="3">Liver</tissue>
    </source>
</reference>
<name>A0A9D3RY09_ANGAN</name>
<dbReference type="Proteomes" id="UP001044222">
    <property type="component" value="Chromosome 7"/>
</dbReference>
<comment type="caution">
    <text evidence="3">The sequence shown here is derived from an EMBL/GenBank/DDBJ whole genome shotgun (WGS) entry which is preliminary data.</text>
</comment>
<dbReference type="AlphaFoldDB" id="A0A9D3RY09"/>
<sequence>MRHQHFIHMPQSAELSADSGRMVTEYQARFLGHSSTAAQKLGKAPENCRRPEVKMTGMTAFRSDIMPHDVTRRVPKIAEAHHVPPEGAVKHTSTYVHDYKAYSIQQNTVTKTIEYSPPSAKMDVRSTYKEEFQSRATPLQRPVRTNSDLKLSHKSHMTVPYQEHCCSKAAPAAGKSWKVTPAGEKALPFESTTSYKLHYICHPPQPKRLIQRLVYKPSSSPLNCVTTYRHDYSCLQVEVVKPVRSKATWESNPTLCQGCTKLWDKCKTWPLRLTCGQRTGDSSPKDEVEFISTTHADFVVQQGHPLPSTHTPKQAWTTDKVSLEAPSAKGEKRRFWETKKVLPITQLKEPDKPVEVLTNTITCPSQDMPKTLVLPLSFQSRNCSVPGNMASTASDITKETQPCSERGYRLARGEGNKLQHTPSARESSAVRTAETNSRKPKCSHGPKTPTVHSAALTRRKRAN</sequence>
<evidence type="ECO:0000313" key="3">
    <source>
        <dbReference type="EMBL" id="KAG5845636.1"/>
    </source>
</evidence>
<dbReference type="GO" id="GO:0008017">
    <property type="term" value="F:microtubule binding"/>
    <property type="evidence" value="ECO:0007669"/>
    <property type="project" value="InterPro"/>
</dbReference>
<comment type="similarity">
    <text evidence="1">Belongs to the FAM154 family.</text>
</comment>
<keyword evidence="4" id="KW-1185">Reference proteome</keyword>
<dbReference type="GO" id="GO:0036064">
    <property type="term" value="C:ciliary basal body"/>
    <property type="evidence" value="ECO:0007669"/>
    <property type="project" value="TreeGrafter"/>
</dbReference>
<gene>
    <name evidence="3" type="ORF">ANANG_G00141390</name>
</gene>
<organism evidence="3 4">
    <name type="scientific">Anguilla anguilla</name>
    <name type="common">European freshwater eel</name>
    <name type="synonym">Muraena anguilla</name>
    <dbReference type="NCBI Taxonomy" id="7936"/>
    <lineage>
        <taxon>Eukaryota</taxon>
        <taxon>Metazoa</taxon>
        <taxon>Chordata</taxon>
        <taxon>Craniata</taxon>
        <taxon>Vertebrata</taxon>
        <taxon>Euteleostomi</taxon>
        <taxon>Actinopterygii</taxon>
        <taxon>Neopterygii</taxon>
        <taxon>Teleostei</taxon>
        <taxon>Anguilliformes</taxon>
        <taxon>Anguillidae</taxon>
        <taxon>Anguilla</taxon>
    </lineage>
</organism>
<protein>
    <submittedName>
        <fullName evidence="3">Uncharacterized protein</fullName>
    </submittedName>
</protein>
<evidence type="ECO:0000313" key="4">
    <source>
        <dbReference type="Proteomes" id="UP001044222"/>
    </source>
</evidence>
<dbReference type="GO" id="GO:0005879">
    <property type="term" value="C:axonemal microtubule"/>
    <property type="evidence" value="ECO:0007669"/>
    <property type="project" value="TreeGrafter"/>
</dbReference>
<dbReference type="PANTHER" id="PTHR31516:SF17">
    <property type="entry name" value="STABILIZER OF AXONEMAL MICROTUBULES 2"/>
    <property type="match status" value="1"/>
</dbReference>
<dbReference type="PANTHER" id="PTHR31516">
    <property type="entry name" value="STABILIZER OF AXONEMAL MICROTUBULES 2"/>
    <property type="match status" value="1"/>
</dbReference>
<proteinExistence type="inferred from homology"/>
<feature type="region of interest" description="Disordered" evidence="2">
    <location>
        <begin position="413"/>
        <end position="463"/>
    </location>
</feature>
<accession>A0A9D3RY09</accession>
<dbReference type="EMBL" id="JAFIRN010000007">
    <property type="protein sequence ID" value="KAG5845636.1"/>
    <property type="molecule type" value="Genomic_DNA"/>
</dbReference>